<dbReference type="InterPro" id="IPR055917">
    <property type="entry name" value="DUF7494"/>
</dbReference>
<protein>
    <submittedName>
        <fullName evidence="3">Tetratricopeptide repeat domain protein</fullName>
    </submittedName>
</protein>
<keyword evidence="1" id="KW-0802">TPR repeat</keyword>
<gene>
    <name evidence="3" type="ordered locus">NAMH_1413</name>
</gene>
<reference evidence="3 4" key="1">
    <citation type="journal article" date="2009" name="PLoS Genet.">
        <title>Adaptations to submarine hydrothermal environments exemplified by the genome of Nautilia profundicola.</title>
        <authorList>
            <person name="Campbell B.J."/>
            <person name="Smith J.L."/>
            <person name="Hanson T.E."/>
            <person name="Klotz M.G."/>
            <person name="Stein L.Y."/>
            <person name="Lee C.K."/>
            <person name="Wu D."/>
            <person name="Robinson J.M."/>
            <person name="Khouri H.M."/>
            <person name="Eisen J.A."/>
            <person name="Cary S.C."/>
        </authorList>
    </citation>
    <scope>NUCLEOTIDE SEQUENCE [LARGE SCALE GENOMIC DNA]</scope>
    <source>
        <strain evidence="4">ATCC BAA-1463 / DSM 18972 / AmH</strain>
    </source>
</reference>
<dbReference type="SUPFAM" id="SSF48452">
    <property type="entry name" value="TPR-like"/>
    <property type="match status" value="1"/>
</dbReference>
<dbReference type="Gene3D" id="1.25.40.10">
    <property type="entry name" value="Tetratricopeptide repeat domain"/>
    <property type="match status" value="2"/>
</dbReference>
<feature type="repeat" description="TPR" evidence="1">
    <location>
        <begin position="312"/>
        <end position="345"/>
    </location>
</feature>
<dbReference type="OrthoDB" id="5337154at2"/>
<dbReference type="Proteomes" id="UP000000448">
    <property type="component" value="Chromosome"/>
</dbReference>
<evidence type="ECO:0000259" key="2">
    <source>
        <dbReference type="Pfam" id="PF24323"/>
    </source>
</evidence>
<evidence type="ECO:0000313" key="4">
    <source>
        <dbReference type="Proteomes" id="UP000000448"/>
    </source>
</evidence>
<dbReference type="KEGG" id="nam:NAMH_1413"/>
<dbReference type="eggNOG" id="COG1729">
    <property type="taxonomic scope" value="Bacteria"/>
</dbReference>
<dbReference type="Pfam" id="PF24323">
    <property type="entry name" value="DUF7494"/>
    <property type="match status" value="1"/>
</dbReference>
<dbReference type="HOGENOM" id="CLU_019053_0_0_7"/>
<keyword evidence="4" id="KW-1185">Reference proteome</keyword>
<feature type="domain" description="DUF7494" evidence="2">
    <location>
        <begin position="16"/>
        <end position="123"/>
    </location>
</feature>
<proteinExistence type="predicted"/>
<evidence type="ECO:0000256" key="1">
    <source>
        <dbReference type="PROSITE-ProRule" id="PRU00339"/>
    </source>
</evidence>
<accession>B9L617</accession>
<dbReference type="InterPro" id="IPR019734">
    <property type="entry name" value="TPR_rpt"/>
</dbReference>
<dbReference type="InterPro" id="IPR011990">
    <property type="entry name" value="TPR-like_helical_dom_sf"/>
</dbReference>
<evidence type="ECO:0000313" key="3">
    <source>
        <dbReference type="EMBL" id="ACM93138.1"/>
    </source>
</evidence>
<dbReference type="AlphaFoldDB" id="B9L617"/>
<dbReference type="PROSITE" id="PS50005">
    <property type="entry name" value="TPR"/>
    <property type="match status" value="1"/>
</dbReference>
<dbReference type="eggNOG" id="COG0790">
    <property type="taxonomic scope" value="Bacteria"/>
</dbReference>
<dbReference type="RefSeq" id="WP_015902190.1">
    <property type="nucleotide sequence ID" value="NC_012115.1"/>
</dbReference>
<dbReference type="EMBL" id="CP001279">
    <property type="protein sequence ID" value="ACM93138.1"/>
    <property type="molecule type" value="Genomic_DNA"/>
</dbReference>
<sequence>MKFFLLLFFFVNLFGLEINVDYFKNNTSYEILTITNEQPFTCIKKNQQSVECYFDKSPSTPVFKTSTIFFNIKPQFKDNNFSILFNIKTHFLLKSFEDNLLNNATIGINPKKAKKWVIIAGKNTPFIETDNNRQGLDFYYINSPKPFIGTIDENGNPININNQAKDVIKYFEIKKAYEKGRDVLDEIDQFVKDYPNSVFVPDVEFLKLKILDSENKPEEVITLAKKWIKQFAFNENLPKVLLIIAKNYTKLGFMTDASYFYQRIITEYPNTKEAYLAMIYWADQMYITGDSKKAFELYKKALYSTKDVDIASLAALRLAQRYMDKGDIKTAFEYYKRVYQANKDFILKDKKKAFELAKMLASHQLYSLAIDIGEDLIKRLKKLDDLYEPLEYYLALWSYDAGDFKKADYWINKYLNEFPYGDYSDQLKSLRDKVLFEVSDGNVTEQLKKIDEIIEKYKGQDIANKALYKKVMLLYKLKKYDEILKMSDEIKKIDDKYMKNKEEFLKEVAKKYAIELLTNKKCLKAVEIIKKYKLALDKKYDLDIYKCAINTRNYDLASVVCNKYLNSPDDKVFVEWMKRKITALEGLGDYNGIVMSVDDLCQVMKKGCYDYQLKKFFALWKLKRYKAALKVAKILETKSDIRNTDAFIKIVNWALQNNDTLMAAQFAKKIIDLQNRFKAYPYSPFVEFTYAKYTKNKKDAIKVLQNLLPRVKGEDKARALYMLANLTGEKKYIQQCVKIKDSKLWKGLCKDALDLF</sequence>
<organism evidence="3 4">
    <name type="scientific">Nautilia profundicola (strain ATCC BAA-1463 / DSM 18972 / AmH)</name>
    <dbReference type="NCBI Taxonomy" id="598659"/>
    <lineage>
        <taxon>Bacteria</taxon>
        <taxon>Pseudomonadati</taxon>
        <taxon>Campylobacterota</taxon>
        <taxon>Epsilonproteobacteria</taxon>
        <taxon>Nautiliales</taxon>
        <taxon>Nautiliaceae</taxon>
        <taxon>Nautilia</taxon>
    </lineage>
</organism>
<dbReference type="STRING" id="598659.NAMH_1413"/>
<name>B9L617_NAUPA</name>